<accession>A0A942T2U1</accession>
<dbReference type="EMBL" id="JAGYPE020000032">
    <property type="protein sequence ID" value="MCH6267214.1"/>
    <property type="molecule type" value="Genomic_DNA"/>
</dbReference>
<comment type="similarity">
    <text evidence="1">Belongs to the polysaccharide lyase 8 family.</text>
</comment>
<keyword evidence="2" id="KW-0732">Signal</keyword>
<dbReference type="GO" id="GO:0016837">
    <property type="term" value="F:carbon-oxygen lyase activity, acting on polysaccharides"/>
    <property type="evidence" value="ECO:0007669"/>
    <property type="project" value="UniProtKB-ARBA"/>
</dbReference>
<dbReference type="InterPro" id="IPR012970">
    <property type="entry name" value="Lyase_8_alpha_N"/>
</dbReference>
<comment type="caution">
    <text evidence="6">The sequence shown here is derived from an EMBL/GenBank/DDBJ whole genome shotgun (WGS) entry which is preliminary data.</text>
</comment>
<dbReference type="GO" id="GO:0005576">
    <property type="term" value="C:extracellular region"/>
    <property type="evidence" value="ECO:0007669"/>
    <property type="project" value="InterPro"/>
</dbReference>
<keyword evidence="8" id="KW-1185">Reference proteome</keyword>
<feature type="active site" evidence="4">
    <location>
        <position position="658"/>
    </location>
</feature>
<dbReference type="InterPro" id="IPR008964">
    <property type="entry name" value="Invasin/intimin_cell_adhesion"/>
</dbReference>
<proteinExistence type="inferred from homology"/>
<evidence type="ECO:0000256" key="2">
    <source>
        <dbReference type="ARBA" id="ARBA00022729"/>
    </source>
</evidence>
<dbReference type="EMBL" id="JAGYPE010000004">
    <property type="protein sequence ID" value="MBS4184108.1"/>
    <property type="molecule type" value="Genomic_DNA"/>
</dbReference>
<dbReference type="InterPro" id="IPR008979">
    <property type="entry name" value="Galactose-bd-like_sf"/>
</dbReference>
<feature type="active site" evidence="4">
    <location>
        <position position="595"/>
    </location>
</feature>
<dbReference type="GO" id="GO:0005975">
    <property type="term" value="P:carbohydrate metabolic process"/>
    <property type="evidence" value="ECO:0007669"/>
    <property type="project" value="InterPro"/>
</dbReference>
<sequence>MNKKPAKGLSVLIILSLLITMSVNVPLIFADDSAVRLVNTGFEETQKAASGWDQLGAANWSVWKPTGKPIVSISEDAAHSGKYGLKITAAETARASVNQDVPVKGGKTYLLSTWLKTDNIVSGQGARIRVTTFEKGQQLDLLYSTRLTGTHDWSQIKMEVKPPQNCDSIRVQLFFETGTGTVMFDDVSLQLIDPATSIAIENKDVTINEQETAVLNAKMEPADASSKISWFSSDNSVATVDNNGTVTGVKAGETVIMAVTDNGLTATSTVKVLRNDALERPAIEQLELSPKQLSLSAGQLRLLQTQVTPGNADAGQLVWTSSNEEVALVENGLIEAKSPGTAVISVATTDGQIKSESQVTVTAAVQDEYDQLRHKWENQMTSLDYYDASNERMNKLLASQTKSEQSLWRTMVKNKDRSFLWYEYRSTDNSADIRDNYRNLTTMAKAFANENSALYRNPQLLKDIEDALEWLYQNRYNENIQQYSNWWHWEIGVPNELNSIMVLLYDYLDQETIHRYLNVIDHFQPDPTKSGATTPSNYREAVGANRIDVSKVVGVRGVLVKDGAKIAAARDALSQTFENVTSGDGFYEDGSFVQHEDVAYTGSYGNVLIEGLTDLLDLLSGSTWAVTDPKVSNVYDWIENAFEPFMYKGALMDMIRGRAISRSFLQDHQAGQTITKVVIRLAQFAPEPYAAKYKSMAKSWLQEDTYLDYLSSSSNFKDMVLAKQLLDNQDVKPRGELDYHKTFASMDRVVNRKPGYAFGISMYSNRIQNYEDMNDENRKGWYTGEGMTYLYNADLAQYSDDFWPTVDPYRMPGTTVDTMKRADGSGEHNSPESWVGGSTLDRFGTAGMSYKAWNSSLTAKKSWFMFDNEIVALGSGITSGDNRTIETIVENRKIRDNGSNELIINGEKPDLTDGQNHTADAKWAYLEGNVPGSDIGYYFPDGKTLTLKKEQRTGAWKDINYTEPTKPITRSYATMWFDHGVNPANDTYSYVLLPGLTPEQTGQYAAQPEISILRNDTAVQAVQELKENIIGANFWLDEKQTVGPLTVYQKASVTMQEKDGVLTLAISDPTMQNTGTIDIDFDGKAFEVLEADEQVQVVETKPSIKLKVNVNQAHGKSFTVKLKMIPSVKGNSPHSIR</sequence>
<dbReference type="Gene3D" id="2.60.120.260">
    <property type="entry name" value="Galactose-binding domain-like"/>
    <property type="match status" value="1"/>
</dbReference>
<feature type="domain" description="BIG2" evidence="5">
    <location>
        <begin position="194"/>
        <end position="270"/>
    </location>
</feature>
<dbReference type="Proteomes" id="UP000677265">
    <property type="component" value="Unassembled WGS sequence"/>
</dbReference>
<evidence type="ECO:0000313" key="7">
    <source>
        <dbReference type="EMBL" id="MCH6267214.1"/>
    </source>
</evidence>
<dbReference type="RefSeq" id="WP_213144021.1">
    <property type="nucleotide sequence ID" value="NZ_JAGYPE020000032.1"/>
</dbReference>
<dbReference type="CDD" id="cd01083">
    <property type="entry name" value="GAG_Lyase"/>
    <property type="match status" value="1"/>
</dbReference>
<dbReference type="Gene3D" id="2.60.40.1080">
    <property type="match status" value="2"/>
</dbReference>
<dbReference type="PANTHER" id="PTHR38481:SF1">
    <property type="entry name" value="HYALURONATE LYASE"/>
    <property type="match status" value="1"/>
</dbReference>
<dbReference type="Gene3D" id="1.50.10.100">
    <property type="entry name" value="Chondroitin AC/alginate lyase"/>
    <property type="match status" value="1"/>
</dbReference>
<evidence type="ECO:0000256" key="3">
    <source>
        <dbReference type="ARBA" id="ARBA00023239"/>
    </source>
</evidence>
<gene>
    <name evidence="7" type="ORF">KHB02_016980</name>
    <name evidence="6" type="ORF">KHB02_22190</name>
</gene>
<name>A0A942T2U1_9BACI</name>
<dbReference type="Pfam" id="PF08124">
    <property type="entry name" value="Lyase_8_N"/>
    <property type="match status" value="1"/>
</dbReference>
<dbReference type="Pfam" id="PF02368">
    <property type="entry name" value="Big_2"/>
    <property type="match status" value="2"/>
</dbReference>
<evidence type="ECO:0000313" key="8">
    <source>
        <dbReference type="Proteomes" id="UP000677265"/>
    </source>
</evidence>
<dbReference type="Gene3D" id="2.70.98.10">
    <property type="match status" value="1"/>
</dbReference>
<dbReference type="InterPro" id="IPR003343">
    <property type="entry name" value="Big_2"/>
</dbReference>
<dbReference type="InterPro" id="IPR011013">
    <property type="entry name" value="Gal_mutarotase_sf_dom"/>
</dbReference>
<dbReference type="SUPFAM" id="SSF49373">
    <property type="entry name" value="Invasin/intimin cell-adhesion fragments"/>
    <property type="match status" value="2"/>
</dbReference>
<reference evidence="6" key="1">
    <citation type="submission" date="2021-05" db="EMBL/GenBank/DDBJ databases">
        <title>Novel Bacillus species.</title>
        <authorList>
            <person name="Liu G."/>
        </authorList>
    </citation>
    <scope>NUCLEOTIDE SEQUENCE</scope>
    <source>
        <strain evidence="6 8">FJAT-50051</strain>
    </source>
</reference>
<organism evidence="6">
    <name type="scientific">Neobacillus citreus</name>
    <dbReference type="NCBI Taxonomy" id="2833578"/>
    <lineage>
        <taxon>Bacteria</taxon>
        <taxon>Bacillati</taxon>
        <taxon>Bacillota</taxon>
        <taxon>Bacilli</taxon>
        <taxon>Bacillales</taxon>
        <taxon>Bacillaceae</taxon>
        <taxon>Neobacillus</taxon>
    </lineage>
</organism>
<dbReference type="InterPro" id="IPR003159">
    <property type="entry name" value="Lyase_8_central_dom"/>
</dbReference>
<dbReference type="Gene3D" id="2.60.220.10">
    <property type="entry name" value="Polysaccharide lyase family 8-like, C-terminal"/>
    <property type="match status" value="1"/>
</dbReference>
<dbReference type="SMART" id="SM00635">
    <property type="entry name" value="BID_2"/>
    <property type="match status" value="2"/>
</dbReference>
<keyword evidence="3" id="KW-0456">Lyase</keyword>
<dbReference type="SUPFAM" id="SSF48230">
    <property type="entry name" value="Chondroitin AC/alginate lyase"/>
    <property type="match status" value="1"/>
</dbReference>
<dbReference type="InterPro" id="IPR038970">
    <property type="entry name" value="Lyase_8"/>
</dbReference>
<evidence type="ECO:0000256" key="4">
    <source>
        <dbReference type="PIRSR" id="PIRSR638970-1"/>
    </source>
</evidence>
<dbReference type="SUPFAM" id="SSF49863">
    <property type="entry name" value="Hyaluronate lyase-like, C-terminal domain"/>
    <property type="match status" value="1"/>
</dbReference>
<evidence type="ECO:0000256" key="1">
    <source>
        <dbReference type="ARBA" id="ARBA00006699"/>
    </source>
</evidence>
<dbReference type="SUPFAM" id="SSF49785">
    <property type="entry name" value="Galactose-binding domain-like"/>
    <property type="match status" value="1"/>
</dbReference>
<evidence type="ECO:0000313" key="6">
    <source>
        <dbReference type="EMBL" id="MBS4184108.1"/>
    </source>
</evidence>
<protein>
    <submittedName>
        <fullName evidence="6">Ig-like domain-containing protein</fullName>
    </submittedName>
</protein>
<dbReference type="Pfam" id="PF02884">
    <property type="entry name" value="Lyase_8_C"/>
    <property type="match status" value="1"/>
</dbReference>
<dbReference type="SUPFAM" id="SSF74650">
    <property type="entry name" value="Galactose mutarotase-like"/>
    <property type="match status" value="1"/>
</dbReference>
<dbReference type="InterPro" id="IPR014718">
    <property type="entry name" value="GH-type_carb-bd"/>
</dbReference>
<evidence type="ECO:0000259" key="5">
    <source>
        <dbReference type="SMART" id="SM00635"/>
    </source>
</evidence>
<dbReference type="AlphaFoldDB" id="A0A942T2U1"/>
<dbReference type="InterPro" id="IPR004103">
    <property type="entry name" value="Lyase_8_C"/>
</dbReference>
<feature type="active site" evidence="4">
    <location>
        <position position="604"/>
    </location>
</feature>
<dbReference type="PANTHER" id="PTHR38481">
    <property type="entry name" value="HYALURONATE LYASE"/>
    <property type="match status" value="1"/>
</dbReference>
<dbReference type="InterPro" id="IPR008929">
    <property type="entry name" value="Chondroitin_lyas"/>
</dbReference>
<dbReference type="GO" id="GO:0030246">
    <property type="term" value="F:carbohydrate binding"/>
    <property type="evidence" value="ECO:0007669"/>
    <property type="project" value="InterPro"/>
</dbReference>
<feature type="domain" description="BIG2" evidence="5">
    <location>
        <begin position="282"/>
        <end position="358"/>
    </location>
</feature>
<dbReference type="Pfam" id="PF02278">
    <property type="entry name" value="Lyase_8"/>
    <property type="match status" value="1"/>
</dbReference>
<dbReference type="Pfam" id="PF22637">
    <property type="entry name" value="CBM_4_9_1"/>
    <property type="match status" value="1"/>
</dbReference>
<dbReference type="InterPro" id="IPR011071">
    <property type="entry name" value="Lyase_8-like_C"/>
</dbReference>
<dbReference type="InterPro" id="IPR054563">
    <property type="entry name" value="HylB-like_N"/>
</dbReference>